<accession>A0AAU7YA84</accession>
<dbReference type="InterPro" id="IPR049945">
    <property type="entry name" value="AAA_22"/>
</dbReference>
<dbReference type="GO" id="GO:0016887">
    <property type="term" value="F:ATP hydrolysis activity"/>
    <property type="evidence" value="ECO:0007669"/>
    <property type="project" value="InterPro"/>
</dbReference>
<evidence type="ECO:0000256" key="1">
    <source>
        <dbReference type="ARBA" id="ARBA00023125"/>
    </source>
</evidence>
<dbReference type="RefSeq" id="WP_350448376.1">
    <property type="nucleotide sequence ID" value="NZ_CP158373.1"/>
</dbReference>
<dbReference type="PANTHER" id="PTHR47691">
    <property type="entry name" value="REGULATOR-RELATED"/>
    <property type="match status" value="1"/>
</dbReference>
<dbReference type="SUPFAM" id="SSF52540">
    <property type="entry name" value="P-loop containing nucleoside triphosphate hydrolases"/>
    <property type="match status" value="1"/>
</dbReference>
<feature type="domain" description="OmpR/PhoB-type" evidence="3">
    <location>
        <begin position="10"/>
        <end position="108"/>
    </location>
</feature>
<dbReference type="InterPro" id="IPR036388">
    <property type="entry name" value="WH-like_DNA-bd_sf"/>
</dbReference>
<reference evidence="4" key="1">
    <citation type="submission" date="2023-08" db="EMBL/GenBank/DDBJ databases">
        <title>Increased levels of nutrients transform a symbiont into a lethal pathobiont.</title>
        <authorList>
            <person name="Lachnit T."/>
            <person name="Ulrich L."/>
            <person name="Willmer F.M."/>
            <person name="Hasenbein T."/>
            <person name="Steiner L.X."/>
            <person name="Wolters M."/>
            <person name="Herbst E.M."/>
            <person name="Deines P."/>
        </authorList>
    </citation>
    <scope>NUCLEOTIDE SEQUENCE</scope>
    <source>
        <strain evidence="4">T3</strain>
    </source>
</reference>
<dbReference type="PROSITE" id="PS51755">
    <property type="entry name" value="OMPR_PHOB"/>
    <property type="match status" value="1"/>
</dbReference>
<dbReference type="InterPro" id="IPR027417">
    <property type="entry name" value="P-loop_NTPase"/>
</dbReference>
<protein>
    <submittedName>
        <fullName evidence="4">Winged helix-turn-helix domain-containing protein</fullName>
    </submittedName>
</protein>
<organism evidence="4">
    <name type="scientific">Pseudomonas solani</name>
    <dbReference type="NCBI Taxonomy" id="2731552"/>
    <lineage>
        <taxon>Bacteria</taxon>
        <taxon>Pseudomonadati</taxon>
        <taxon>Pseudomonadota</taxon>
        <taxon>Gammaproteobacteria</taxon>
        <taxon>Pseudomonadales</taxon>
        <taxon>Pseudomonadaceae</taxon>
        <taxon>Pseudomonas</taxon>
    </lineage>
</organism>
<dbReference type="SUPFAM" id="SSF46894">
    <property type="entry name" value="C-terminal effector domain of the bipartite response regulators"/>
    <property type="match status" value="1"/>
</dbReference>
<dbReference type="InterPro" id="IPR058852">
    <property type="entry name" value="HTH_77"/>
</dbReference>
<dbReference type="InterPro" id="IPR003593">
    <property type="entry name" value="AAA+_ATPase"/>
</dbReference>
<sequence length="498" mass="54091">MHDISTTRDERVLRFGAFRFHVQQRLLLEDGQPLRLGSRALDILQLLLENAGHLVGKDCIIARVWPTTVVEETNLRVHIAALRRALGDGRDGRRFIANVPQRGYSFVAEVACEGSVSTPAALPAHNLPIRLTRIEGRDAVVGTLVSQLPVRRFFTLVGPGGMGKTTVALRVAELLLEHYADGVHFIDLAACGPEGVAAAVATVLGLAPANGEPLAAFGCQLRQRHALLVLDNCEHVIDASALLAEGLLRRAPRLAILATSREPLLAEGECIQRLAGLPVPPPPGDCGVDEALGCAAIRLFVACARARQDGFRLRPGDVPLVSDICRRLDGLPLAIELAAAQVDGLGLEGLQRLLDGQFQLLAQGRRTAAARHQSLRANLDWSYGLLSALERVVLQRLALFKQAFTFESAVRVIGCERLSETRLSEAISHLVAKSLLLAEPEEEQVCYRLLETTRAYALDKLHSGGELLELHPPRAPEWRQALLLPSLWRGAPMPGVPH</sequence>
<feature type="DNA-binding region" description="OmpR/PhoB-type" evidence="2">
    <location>
        <begin position="10"/>
        <end position="108"/>
    </location>
</feature>
<dbReference type="Gene3D" id="1.10.10.10">
    <property type="entry name" value="Winged helix-like DNA-binding domain superfamily/Winged helix DNA-binding domain"/>
    <property type="match status" value="1"/>
</dbReference>
<dbReference type="Pfam" id="PF00486">
    <property type="entry name" value="Trans_reg_C"/>
    <property type="match status" value="1"/>
</dbReference>
<dbReference type="GO" id="GO:0000160">
    <property type="term" value="P:phosphorelay signal transduction system"/>
    <property type="evidence" value="ECO:0007669"/>
    <property type="project" value="InterPro"/>
</dbReference>
<dbReference type="Pfam" id="PF25872">
    <property type="entry name" value="HTH_77"/>
    <property type="match status" value="1"/>
</dbReference>
<dbReference type="SMART" id="SM00862">
    <property type="entry name" value="Trans_reg_C"/>
    <property type="match status" value="1"/>
</dbReference>
<dbReference type="Pfam" id="PF13401">
    <property type="entry name" value="AAA_22"/>
    <property type="match status" value="1"/>
</dbReference>
<dbReference type="Gene3D" id="3.40.50.300">
    <property type="entry name" value="P-loop containing nucleotide triphosphate hydrolases"/>
    <property type="match status" value="1"/>
</dbReference>
<evidence type="ECO:0000259" key="3">
    <source>
        <dbReference type="PROSITE" id="PS51755"/>
    </source>
</evidence>
<dbReference type="SMART" id="SM00382">
    <property type="entry name" value="AAA"/>
    <property type="match status" value="1"/>
</dbReference>
<dbReference type="EMBL" id="CP158373">
    <property type="protein sequence ID" value="XBY66621.1"/>
    <property type="molecule type" value="Genomic_DNA"/>
</dbReference>
<keyword evidence="1 2" id="KW-0238">DNA-binding</keyword>
<dbReference type="InterPro" id="IPR001867">
    <property type="entry name" value="OmpR/PhoB-type_DNA-bd"/>
</dbReference>
<evidence type="ECO:0000313" key="4">
    <source>
        <dbReference type="EMBL" id="XBY66621.1"/>
    </source>
</evidence>
<dbReference type="AlphaFoldDB" id="A0AAU7YA84"/>
<dbReference type="PRINTS" id="PR00364">
    <property type="entry name" value="DISEASERSIST"/>
</dbReference>
<evidence type="ECO:0000256" key="2">
    <source>
        <dbReference type="PROSITE-ProRule" id="PRU01091"/>
    </source>
</evidence>
<dbReference type="CDD" id="cd00383">
    <property type="entry name" value="trans_reg_C"/>
    <property type="match status" value="1"/>
</dbReference>
<dbReference type="InterPro" id="IPR016032">
    <property type="entry name" value="Sig_transdc_resp-reg_C-effctor"/>
</dbReference>
<name>A0AAU7YA84_9PSED</name>
<dbReference type="GO" id="GO:0006355">
    <property type="term" value="P:regulation of DNA-templated transcription"/>
    <property type="evidence" value="ECO:0007669"/>
    <property type="project" value="InterPro"/>
</dbReference>
<gene>
    <name evidence="4" type="ORF">ABS648_12915</name>
</gene>
<dbReference type="PANTHER" id="PTHR47691:SF3">
    <property type="entry name" value="HTH-TYPE TRANSCRIPTIONAL REGULATOR RV0890C-RELATED"/>
    <property type="match status" value="1"/>
</dbReference>
<dbReference type="GO" id="GO:0003677">
    <property type="term" value="F:DNA binding"/>
    <property type="evidence" value="ECO:0007669"/>
    <property type="project" value="UniProtKB-UniRule"/>
</dbReference>
<proteinExistence type="predicted"/>